<feature type="binding site" evidence="12">
    <location>
        <position position="192"/>
    </location>
    <ligand>
        <name>Zn(2+)</name>
        <dbReference type="ChEBI" id="CHEBI:29105"/>
    </ligand>
</feature>
<organism evidence="14 15">
    <name type="scientific">Pediococcus stilesii</name>
    <dbReference type="NCBI Taxonomy" id="331679"/>
    <lineage>
        <taxon>Bacteria</taxon>
        <taxon>Bacillati</taxon>
        <taxon>Bacillota</taxon>
        <taxon>Bacilli</taxon>
        <taxon>Lactobacillales</taxon>
        <taxon>Lactobacillaceae</taxon>
        <taxon>Pediococcus</taxon>
    </lineage>
</organism>
<dbReference type="GO" id="GO:0008448">
    <property type="term" value="F:N-acetylglucosamine-6-phosphate deacetylase activity"/>
    <property type="evidence" value="ECO:0007669"/>
    <property type="project" value="UniProtKB-EC"/>
</dbReference>
<evidence type="ECO:0000256" key="7">
    <source>
        <dbReference type="ARBA" id="ARBA00047647"/>
    </source>
</evidence>
<feature type="binding site" evidence="11">
    <location>
        <begin position="306"/>
        <end position="308"/>
    </location>
    <ligand>
        <name>substrate</name>
    </ligand>
</feature>
<dbReference type="NCBIfam" id="TIGR00221">
    <property type="entry name" value="nagA"/>
    <property type="match status" value="1"/>
</dbReference>
<accession>A0A0R2KZN1</accession>
<feature type="binding site" evidence="11">
    <location>
        <position position="224"/>
    </location>
    <ligand>
        <name>substrate</name>
    </ligand>
</feature>
<dbReference type="PANTHER" id="PTHR11113:SF14">
    <property type="entry name" value="N-ACETYLGLUCOSAMINE-6-PHOSPHATE DEACETYLASE"/>
    <property type="match status" value="1"/>
</dbReference>
<proteinExistence type="inferred from homology"/>
<feature type="binding site" evidence="11">
    <location>
        <position position="248"/>
    </location>
    <ligand>
        <name>substrate</name>
    </ligand>
</feature>
<evidence type="ECO:0000256" key="9">
    <source>
        <dbReference type="PIRNR" id="PIRNR038994"/>
    </source>
</evidence>
<evidence type="ECO:0000256" key="5">
    <source>
        <dbReference type="ARBA" id="ARBA00022801"/>
    </source>
</evidence>
<evidence type="ECO:0000256" key="10">
    <source>
        <dbReference type="PIRSR" id="PIRSR038994-1"/>
    </source>
</evidence>
<feature type="binding site" evidence="12">
    <location>
        <position position="126"/>
    </location>
    <ligand>
        <name>Zn(2+)</name>
        <dbReference type="ChEBI" id="CHEBI:29105"/>
    </ligand>
</feature>
<feature type="binding site" evidence="12">
    <location>
        <position position="213"/>
    </location>
    <ligand>
        <name>Zn(2+)</name>
        <dbReference type="ChEBI" id="CHEBI:29105"/>
    </ligand>
</feature>
<dbReference type="InterPro" id="IPR003764">
    <property type="entry name" value="GlcNAc_6-P_deAcase"/>
</dbReference>
<dbReference type="InterPro" id="IPR006680">
    <property type="entry name" value="Amidohydro-rel"/>
</dbReference>
<gene>
    <name evidence="14" type="ORF">IV81_GL000760</name>
</gene>
<sequence>MEYYIHAEKFFLGSNVEMGGYLHVVDGKFGSYQKSKPEGEIVDYGDKWIAPGLVDTHIHGLLNHDVMDADADGIETMAKGLLECGVTSWLPTTLTASSDQLKEVVSVISKNVDKFDGAKVQGIHFEGPYYTEKHKGAQNPKYFENPSVDEFHSWQEAANGMIRKISIAPEREGAPEFTAQISSEGVTVALGHSDATFEQAKTCVEAGATMFTHTFNGMSGLDHREPGMAGAAMSLQGVTDELICDGHHVNPYVVKILLNTKSYKDVALVTDCMKAGLMPDGDYILGEFPVKVANGTARLKDGSNSLAGSILLLKDAIKNVVDWNVVTPEQAIIMASANAADSAGVGDKCGHILPGRDADFIVLDHEMNLEKTYLDGEMVYK</sequence>
<dbReference type="EMBL" id="JQBX01000002">
    <property type="protein sequence ID" value="KRN94971.1"/>
    <property type="molecule type" value="Genomic_DNA"/>
</dbReference>
<dbReference type="Proteomes" id="UP000051859">
    <property type="component" value="Unassembled WGS sequence"/>
</dbReference>
<evidence type="ECO:0000256" key="1">
    <source>
        <dbReference type="ARBA" id="ARBA00010716"/>
    </source>
</evidence>
<evidence type="ECO:0000256" key="11">
    <source>
        <dbReference type="PIRSR" id="PIRSR038994-2"/>
    </source>
</evidence>
<dbReference type="GO" id="GO:0006046">
    <property type="term" value="P:N-acetylglucosamine catabolic process"/>
    <property type="evidence" value="ECO:0007669"/>
    <property type="project" value="TreeGrafter"/>
</dbReference>
<dbReference type="SUPFAM" id="SSF51556">
    <property type="entry name" value="Metallo-dependent hydrolases"/>
    <property type="match status" value="1"/>
</dbReference>
<feature type="binding site" evidence="11">
    <location>
        <position position="137"/>
    </location>
    <ligand>
        <name>substrate</name>
    </ligand>
</feature>
<dbReference type="EC" id="3.5.1.25" evidence="2"/>
<evidence type="ECO:0000256" key="12">
    <source>
        <dbReference type="PIRSR" id="PIRSR038994-3"/>
    </source>
</evidence>
<keyword evidence="5 9" id="KW-0378">Hydrolase</keyword>
<evidence type="ECO:0000256" key="3">
    <source>
        <dbReference type="ARBA" id="ARBA00018029"/>
    </source>
</evidence>
<evidence type="ECO:0000256" key="2">
    <source>
        <dbReference type="ARBA" id="ARBA00011899"/>
    </source>
</evidence>
<dbReference type="InterPro" id="IPR011059">
    <property type="entry name" value="Metal-dep_hydrolase_composite"/>
</dbReference>
<reference evidence="14 15" key="1">
    <citation type="journal article" date="2015" name="Genome Announc.">
        <title>Expanding the biotechnology potential of lactobacilli through comparative genomics of 213 strains and associated genera.</title>
        <authorList>
            <person name="Sun Z."/>
            <person name="Harris H.M."/>
            <person name="McCann A."/>
            <person name="Guo C."/>
            <person name="Argimon S."/>
            <person name="Zhang W."/>
            <person name="Yang X."/>
            <person name="Jeffery I.B."/>
            <person name="Cooney J.C."/>
            <person name="Kagawa T.F."/>
            <person name="Liu W."/>
            <person name="Song Y."/>
            <person name="Salvetti E."/>
            <person name="Wrobel A."/>
            <person name="Rasinkangas P."/>
            <person name="Parkhill J."/>
            <person name="Rea M.C."/>
            <person name="O'Sullivan O."/>
            <person name="Ritari J."/>
            <person name="Douillard F.P."/>
            <person name="Paul Ross R."/>
            <person name="Yang R."/>
            <person name="Briner A.E."/>
            <person name="Felis G.E."/>
            <person name="de Vos W.M."/>
            <person name="Barrangou R."/>
            <person name="Klaenhammer T.R."/>
            <person name="Caufield P.W."/>
            <person name="Cui Y."/>
            <person name="Zhang H."/>
            <person name="O'Toole P.W."/>
        </authorList>
    </citation>
    <scope>NUCLEOTIDE SEQUENCE [LARGE SCALE GENOMIC DNA]</scope>
    <source>
        <strain evidence="14 15">DSM 18001</strain>
    </source>
</reference>
<comment type="similarity">
    <text evidence="1 9">Belongs to the metallo-dependent hydrolases superfamily. NagA family.</text>
</comment>
<comment type="catalytic activity">
    <reaction evidence="7">
        <text>N-acetyl-D-glucosamine 6-phosphate + H2O = D-glucosamine 6-phosphate + acetate</text>
        <dbReference type="Rhea" id="RHEA:22936"/>
        <dbReference type="ChEBI" id="CHEBI:15377"/>
        <dbReference type="ChEBI" id="CHEBI:30089"/>
        <dbReference type="ChEBI" id="CHEBI:57513"/>
        <dbReference type="ChEBI" id="CHEBI:58725"/>
        <dbReference type="EC" id="3.5.1.25"/>
    </reaction>
</comment>
<keyword evidence="4 12" id="KW-0479">Metal-binding</keyword>
<protein>
    <recommendedName>
        <fullName evidence="3">N-acetylglucosamine-6-phosphate deacetylase</fullName>
        <ecNumber evidence="2">3.5.1.25</ecNumber>
    </recommendedName>
</protein>
<dbReference type="RefSeq" id="WP_057801460.1">
    <property type="nucleotide sequence ID" value="NZ_JQBX01000002.1"/>
</dbReference>
<evidence type="ECO:0000256" key="8">
    <source>
        <dbReference type="ARBA" id="ARBA00060590"/>
    </source>
</evidence>
<dbReference type="SUPFAM" id="SSF51338">
    <property type="entry name" value="Composite domain of metallo-dependent hydrolases"/>
    <property type="match status" value="1"/>
</dbReference>
<evidence type="ECO:0000313" key="15">
    <source>
        <dbReference type="Proteomes" id="UP000051859"/>
    </source>
</evidence>
<evidence type="ECO:0000259" key="13">
    <source>
        <dbReference type="Pfam" id="PF01979"/>
    </source>
</evidence>
<keyword evidence="15" id="KW-1185">Reference proteome</keyword>
<evidence type="ECO:0000313" key="14">
    <source>
        <dbReference type="EMBL" id="KRN94971.1"/>
    </source>
</evidence>
<dbReference type="PANTHER" id="PTHR11113">
    <property type="entry name" value="N-ACETYLGLUCOSAMINE-6-PHOSPHATE DEACETYLASE"/>
    <property type="match status" value="1"/>
</dbReference>
<dbReference type="PATRIC" id="fig|331679.3.peg.767"/>
<dbReference type="STRING" id="331679.IV81_GL000760"/>
<feature type="binding site" evidence="11">
    <location>
        <begin position="216"/>
        <end position="217"/>
    </location>
    <ligand>
        <name>substrate</name>
    </ligand>
</feature>
<evidence type="ECO:0000256" key="4">
    <source>
        <dbReference type="ARBA" id="ARBA00022723"/>
    </source>
</evidence>
<dbReference type="Gene3D" id="2.30.40.10">
    <property type="entry name" value="Urease, subunit C, domain 1"/>
    <property type="match status" value="1"/>
</dbReference>
<feature type="domain" description="Amidohydrolase-related" evidence="13">
    <location>
        <begin position="49"/>
        <end position="379"/>
    </location>
</feature>
<dbReference type="FunFam" id="3.20.20.140:FF:000004">
    <property type="entry name" value="N-acetylglucosamine-6-phosphate deacetylase"/>
    <property type="match status" value="1"/>
</dbReference>
<dbReference type="InterPro" id="IPR032466">
    <property type="entry name" value="Metal_Hydrolase"/>
</dbReference>
<name>A0A0R2KZN1_9LACO</name>
<feature type="active site" description="Proton donor/acceptor" evidence="10">
    <location>
        <position position="271"/>
    </location>
</feature>
<dbReference type="PIRSF" id="PIRSF038994">
    <property type="entry name" value="NagA"/>
    <property type="match status" value="1"/>
</dbReference>
<dbReference type="AlphaFoldDB" id="A0A0R2KZN1"/>
<comment type="pathway">
    <text evidence="8">Amino-sugar metabolism; N-acetylneuraminate degradation; D-fructose 6-phosphate from N-acetylneuraminate: step 4/5.</text>
</comment>
<evidence type="ECO:0000256" key="6">
    <source>
        <dbReference type="ARBA" id="ARBA00023277"/>
    </source>
</evidence>
<dbReference type="GO" id="GO:0046872">
    <property type="term" value="F:metal ion binding"/>
    <property type="evidence" value="ECO:0007669"/>
    <property type="project" value="UniProtKB-KW"/>
</dbReference>
<comment type="caution">
    <text evidence="14">The sequence shown here is derived from an EMBL/GenBank/DDBJ whole genome shotgun (WGS) entry which is preliminary data.</text>
</comment>
<dbReference type="CDD" id="cd00854">
    <property type="entry name" value="NagA"/>
    <property type="match status" value="1"/>
</dbReference>
<dbReference type="Gene3D" id="3.20.20.140">
    <property type="entry name" value="Metal-dependent hydrolases"/>
    <property type="match status" value="1"/>
</dbReference>
<comment type="cofactor">
    <cofactor evidence="12">
        <name>a divalent metal cation</name>
        <dbReference type="ChEBI" id="CHEBI:60240"/>
    </cofactor>
    <text evidence="12">Binds 1 divalent metal cation per subunit.</text>
</comment>
<dbReference type="Pfam" id="PF01979">
    <property type="entry name" value="Amidohydro_1"/>
    <property type="match status" value="1"/>
</dbReference>
<keyword evidence="6 9" id="KW-0119">Carbohydrate metabolism</keyword>